<gene>
    <name evidence="1" type="ORF">NCTC13315_01112</name>
</gene>
<accession>A0A378I0T6</accession>
<dbReference type="EMBL" id="UGNV01000001">
    <property type="protein sequence ID" value="STX28582.1"/>
    <property type="molecule type" value="Genomic_DNA"/>
</dbReference>
<sequence>MKSIVKKFFAKNRNTKGLLKDKIQYLVHNDRIDARK</sequence>
<proteinExistence type="predicted"/>
<evidence type="ECO:0000313" key="1">
    <source>
        <dbReference type="EMBL" id="STX28582.1"/>
    </source>
</evidence>
<name>A0A378I0T6_9GAMM</name>
<organism evidence="1 2">
    <name type="scientific">Legionella beliardensis</name>
    <dbReference type="NCBI Taxonomy" id="91822"/>
    <lineage>
        <taxon>Bacteria</taxon>
        <taxon>Pseudomonadati</taxon>
        <taxon>Pseudomonadota</taxon>
        <taxon>Gammaproteobacteria</taxon>
        <taxon>Legionellales</taxon>
        <taxon>Legionellaceae</taxon>
        <taxon>Legionella</taxon>
    </lineage>
</organism>
<evidence type="ECO:0000313" key="2">
    <source>
        <dbReference type="Proteomes" id="UP000254968"/>
    </source>
</evidence>
<dbReference type="Proteomes" id="UP000254968">
    <property type="component" value="Unassembled WGS sequence"/>
</dbReference>
<keyword evidence="2" id="KW-1185">Reference proteome</keyword>
<protein>
    <submittedName>
        <fullName evidence="1">Uncharacterized protein</fullName>
    </submittedName>
</protein>
<dbReference type="AlphaFoldDB" id="A0A378I0T6"/>
<reference evidence="1 2" key="1">
    <citation type="submission" date="2018-06" db="EMBL/GenBank/DDBJ databases">
        <authorList>
            <consortium name="Pathogen Informatics"/>
            <person name="Doyle S."/>
        </authorList>
    </citation>
    <scope>NUCLEOTIDE SEQUENCE [LARGE SCALE GENOMIC DNA]</scope>
    <source>
        <strain evidence="1 2">NCTC13315</strain>
    </source>
</reference>